<name>A0A382P597_9ZZZZ</name>
<gene>
    <name evidence="3" type="ORF">METZ01_LOCUS321387</name>
</gene>
<keyword evidence="2" id="KW-0560">Oxidoreductase</keyword>
<reference evidence="3" key="1">
    <citation type="submission" date="2018-05" db="EMBL/GenBank/DDBJ databases">
        <authorList>
            <person name="Lanie J.A."/>
            <person name="Ng W.-L."/>
            <person name="Kazmierczak K.M."/>
            <person name="Andrzejewski T.M."/>
            <person name="Davidsen T.M."/>
            <person name="Wayne K.J."/>
            <person name="Tettelin H."/>
            <person name="Glass J.I."/>
            <person name="Rusch D."/>
            <person name="Podicherti R."/>
            <person name="Tsui H.-C.T."/>
            <person name="Winkler M.E."/>
        </authorList>
    </citation>
    <scope>NUCLEOTIDE SEQUENCE</scope>
</reference>
<dbReference type="GO" id="GO:0016491">
    <property type="term" value="F:oxidoreductase activity"/>
    <property type="evidence" value="ECO:0007669"/>
    <property type="project" value="UniProtKB-KW"/>
</dbReference>
<dbReference type="Gene3D" id="3.40.50.720">
    <property type="entry name" value="NAD(P)-binding Rossmann-like Domain"/>
    <property type="match status" value="1"/>
</dbReference>
<dbReference type="PANTHER" id="PTHR43477">
    <property type="entry name" value="DIHYDROANTICAPSIN 7-DEHYDROGENASE"/>
    <property type="match status" value="1"/>
</dbReference>
<evidence type="ECO:0008006" key="4">
    <source>
        <dbReference type="Google" id="ProtNLM"/>
    </source>
</evidence>
<dbReference type="PRINTS" id="PR00081">
    <property type="entry name" value="GDHRDH"/>
</dbReference>
<comment type="similarity">
    <text evidence="1">Belongs to the short-chain dehydrogenases/reductases (SDR) family.</text>
</comment>
<dbReference type="PRINTS" id="PR00080">
    <property type="entry name" value="SDRFAMILY"/>
</dbReference>
<organism evidence="3">
    <name type="scientific">marine metagenome</name>
    <dbReference type="NCBI Taxonomy" id="408172"/>
    <lineage>
        <taxon>unclassified sequences</taxon>
        <taxon>metagenomes</taxon>
        <taxon>ecological metagenomes</taxon>
    </lineage>
</organism>
<dbReference type="SUPFAM" id="SSF51735">
    <property type="entry name" value="NAD(P)-binding Rossmann-fold domains"/>
    <property type="match status" value="1"/>
</dbReference>
<dbReference type="FunFam" id="3.40.50.720:FF:000084">
    <property type="entry name" value="Short-chain dehydrogenase reductase"/>
    <property type="match status" value="1"/>
</dbReference>
<evidence type="ECO:0000313" key="3">
    <source>
        <dbReference type="EMBL" id="SVC68533.1"/>
    </source>
</evidence>
<evidence type="ECO:0000256" key="2">
    <source>
        <dbReference type="ARBA" id="ARBA00023002"/>
    </source>
</evidence>
<dbReference type="PANTHER" id="PTHR43477:SF1">
    <property type="entry name" value="DIHYDROANTICAPSIN 7-DEHYDROGENASE"/>
    <property type="match status" value="1"/>
</dbReference>
<dbReference type="PROSITE" id="PS00061">
    <property type="entry name" value="ADH_SHORT"/>
    <property type="match status" value="1"/>
</dbReference>
<sequence>FGRVDILHNNVGIPVVGGTQEISADDWDQQFSVNVKSMYLTCRTCLPQMVEQGSGAIVNISSIASIRAIGYPCISYAATKGAVNQLTQQIAMEYAAAGIRANCILPGLMHTPQIEHYVTSGYGGDKEEMIRKRHDLVPMKRMGTAWDVAYAALFLASDEAQYVTGTQLVVDGGITCK</sequence>
<dbReference type="AlphaFoldDB" id="A0A382P597"/>
<protein>
    <recommendedName>
        <fullName evidence="4">3-oxoacyl-ACP reductase</fullName>
    </recommendedName>
</protein>
<evidence type="ECO:0000256" key="1">
    <source>
        <dbReference type="ARBA" id="ARBA00006484"/>
    </source>
</evidence>
<dbReference type="InterPro" id="IPR036291">
    <property type="entry name" value="NAD(P)-bd_dom_sf"/>
</dbReference>
<dbReference type="CDD" id="cd05233">
    <property type="entry name" value="SDR_c"/>
    <property type="match status" value="1"/>
</dbReference>
<dbReference type="InterPro" id="IPR020904">
    <property type="entry name" value="Sc_DH/Rdtase_CS"/>
</dbReference>
<dbReference type="InterPro" id="IPR002347">
    <property type="entry name" value="SDR_fam"/>
</dbReference>
<accession>A0A382P597</accession>
<dbReference type="Pfam" id="PF13561">
    <property type="entry name" value="adh_short_C2"/>
    <property type="match status" value="1"/>
</dbReference>
<dbReference type="EMBL" id="UINC01104970">
    <property type="protein sequence ID" value="SVC68533.1"/>
    <property type="molecule type" value="Genomic_DNA"/>
</dbReference>
<dbReference type="InterPro" id="IPR051122">
    <property type="entry name" value="SDR_DHRS6-like"/>
</dbReference>
<feature type="non-terminal residue" evidence="3">
    <location>
        <position position="1"/>
    </location>
</feature>
<proteinExistence type="inferred from homology"/>